<accession>A0A2S0RCQ4</accession>
<evidence type="ECO:0000313" key="2">
    <source>
        <dbReference type="EMBL" id="AWA28871.1"/>
    </source>
</evidence>
<name>A0A2S0RCQ4_9FLAO</name>
<reference evidence="2 3" key="1">
    <citation type="submission" date="2018-04" db="EMBL/GenBank/DDBJ databases">
        <title>Genome sequencing of Flavobacterium sp. HYN0048.</title>
        <authorList>
            <person name="Yi H."/>
            <person name="Baek C."/>
        </authorList>
    </citation>
    <scope>NUCLEOTIDE SEQUENCE [LARGE SCALE GENOMIC DNA]</scope>
    <source>
        <strain evidence="2 3">HYN0048</strain>
    </source>
</reference>
<sequence>MKILLRAIMPAFLLCSVWIFAQGGASSCAELQANFQQYQSCATSIPFTNSVNNTSAENFDTSCIGEPLQGPTWFFMKIKTSGSIQLKISQVSNNGNGTDVDFVLWGPFPNLNSICGQLNQLREIDCSWSAAAIEQVTLPNAVAGQLYVLLVDNYSNVPGEITITQTGGTGSSDCGFLSAVDIQDDMGNDIEQISFCTPDTRNLVATVESDDFPGNAADLRFNYKWYKDNVVVSTVTASPSNSNILNISQSGTYRVEMSAYDSTDPAVVIDNLEVYTDEAIAITSPVITPPDPIRGCGNPDAVFNLTARNSQITNSNSAYSVTFYESQNDMDNGIGIPNPNAYTSGSRTILVRVVDPQNSSCPVTTSLTLEVRQLPGSAVNPEAIQYCDDSGYTVFDLTQHEEQMAGNTPSGISFRYYINLDDAEANNDYNIPNPQAFKNTEKAHQVIYVRINSTLNNDSETGIYCYRILEQEIYVRHSPFHKVRQFYYVCIDIDGNVVNPALIDSGLSQGNYDFIWFNGFDAQAGNEIIGANGPVFTTEHEGDYSVRITDLAYPTLCQTVANFTVRNSLVPFSLKGNPAELVAFDTDNTITAVVTPPSDDFEYSLDNTPWQQSNVFTDVKEGIYNLRVRNQYGCGELSTMVVVADYPRFFTPNGDGYNDYWNIGGRLALDQSNVFVYDRFGKLITELTANETGWDGTYNGRPVPADDYWFRINYTVGGQAKEFLGHFSLKR</sequence>
<organism evidence="2 3">
    <name type="scientific">Flavobacterium magnum</name>
    <dbReference type="NCBI Taxonomy" id="2162713"/>
    <lineage>
        <taxon>Bacteria</taxon>
        <taxon>Pseudomonadati</taxon>
        <taxon>Bacteroidota</taxon>
        <taxon>Flavobacteriia</taxon>
        <taxon>Flavobacteriales</taxon>
        <taxon>Flavobacteriaceae</taxon>
        <taxon>Flavobacterium</taxon>
    </lineage>
</organism>
<feature type="signal peptide" evidence="1">
    <location>
        <begin position="1"/>
        <end position="21"/>
    </location>
</feature>
<dbReference type="OrthoDB" id="9765926at2"/>
<dbReference type="KEGG" id="fmg:HYN48_01520"/>
<dbReference type="Pfam" id="PF13585">
    <property type="entry name" value="CHU_C"/>
    <property type="match status" value="1"/>
</dbReference>
<proteinExistence type="predicted"/>
<dbReference type="EMBL" id="CP028811">
    <property type="protein sequence ID" value="AWA28871.1"/>
    <property type="molecule type" value="Genomic_DNA"/>
</dbReference>
<gene>
    <name evidence="2" type="ORF">HYN48_01520</name>
</gene>
<evidence type="ECO:0008006" key="4">
    <source>
        <dbReference type="Google" id="ProtNLM"/>
    </source>
</evidence>
<evidence type="ECO:0000313" key="3">
    <source>
        <dbReference type="Proteomes" id="UP000244193"/>
    </source>
</evidence>
<dbReference type="Proteomes" id="UP000244193">
    <property type="component" value="Chromosome"/>
</dbReference>
<evidence type="ECO:0000256" key="1">
    <source>
        <dbReference type="SAM" id="SignalP"/>
    </source>
</evidence>
<dbReference type="NCBIfam" id="TIGR04131">
    <property type="entry name" value="Bac_Flav_CTERM"/>
    <property type="match status" value="1"/>
</dbReference>
<protein>
    <recommendedName>
        <fullName evidence="4">Ig-like domain-containing protein</fullName>
    </recommendedName>
</protein>
<feature type="chain" id="PRO_5015410016" description="Ig-like domain-containing protein" evidence="1">
    <location>
        <begin position="22"/>
        <end position="731"/>
    </location>
</feature>
<dbReference type="RefSeq" id="WP_108369457.1">
    <property type="nucleotide sequence ID" value="NZ_CP028811.1"/>
</dbReference>
<keyword evidence="3" id="KW-1185">Reference proteome</keyword>
<keyword evidence="1" id="KW-0732">Signal</keyword>
<dbReference type="PROSITE" id="PS51257">
    <property type="entry name" value="PROKAR_LIPOPROTEIN"/>
    <property type="match status" value="1"/>
</dbReference>
<dbReference type="AlphaFoldDB" id="A0A2S0RCQ4"/>
<dbReference type="InterPro" id="IPR026341">
    <property type="entry name" value="T9SS_type_B"/>
</dbReference>